<evidence type="ECO:0000313" key="2">
    <source>
        <dbReference type="EMBL" id="KAJ8490457.1"/>
    </source>
</evidence>
<comment type="caution">
    <text evidence="2">The sequence shown here is derived from an EMBL/GenBank/DDBJ whole genome shotgun (WGS) entry which is preliminary data.</text>
</comment>
<feature type="compositionally biased region" description="Pro residues" evidence="1">
    <location>
        <begin position="28"/>
        <end position="39"/>
    </location>
</feature>
<keyword evidence="3" id="KW-1185">Reference proteome</keyword>
<accession>A0AAV8R2I6</accession>
<sequence length="109" mass="11984">MRRGFEFHMNWLLEGLQYALGRTTLGSLPPPPPPPPPPLSLREDHDEGEAGGALSEDFLSAKLMTFSGMCRSFKIPLVMIRLHRPPALAFLRSGPVAILAPLCFSAMNK</sequence>
<feature type="region of interest" description="Disordered" evidence="1">
    <location>
        <begin position="23"/>
        <end position="51"/>
    </location>
</feature>
<dbReference type="AlphaFoldDB" id="A0AAV8R2I6"/>
<dbReference type="Proteomes" id="UP001222027">
    <property type="component" value="Unassembled WGS sequence"/>
</dbReference>
<gene>
    <name evidence="2" type="ORF">OPV22_012178</name>
</gene>
<organism evidence="2 3">
    <name type="scientific">Ensete ventricosum</name>
    <name type="common">Abyssinian banana</name>
    <name type="synonym">Musa ensete</name>
    <dbReference type="NCBI Taxonomy" id="4639"/>
    <lineage>
        <taxon>Eukaryota</taxon>
        <taxon>Viridiplantae</taxon>
        <taxon>Streptophyta</taxon>
        <taxon>Embryophyta</taxon>
        <taxon>Tracheophyta</taxon>
        <taxon>Spermatophyta</taxon>
        <taxon>Magnoliopsida</taxon>
        <taxon>Liliopsida</taxon>
        <taxon>Zingiberales</taxon>
        <taxon>Musaceae</taxon>
        <taxon>Ensete</taxon>
    </lineage>
</organism>
<reference evidence="2 3" key="1">
    <citation type="submission" date="2022-12" db="EMBL/GenBank/DDBJ databases">
        <title>Chromosome-scale assembly of the Ensete ventricosum genome.</title>
        <authorList>
            <person name="Dussert Y."/>
            <person name="Stocks J."/>
            <person name="Wendawek A."/>
            <person name="Woldeyes F."/>
            <person name="Nichols R.A."/>
            <person name="Borrell J.S."/>
        </authorList>
    </citation>
    <scope>NUCLEOTIDE SEQUENCE [LARGE SCALE GENOMIC DNA]</scope>
    <source>
        <strain evidence="3">cv. Maze</strain>
        <tissue evidence="2">Seeds</tissue>
    </source>
</reference>
<name>A0AAV8R2I6_ENSVE</name>
<protein>
    <submittedName>
        <fullName evidence="2">Uncharacterized protein</fullName>
    </submittedName>
</protein>
<evidence type="ECO:0000256" key="1">
    <source>
        <dbReference type="SAM" id="MobiDB-lite"/>
    </source>
</evidence>
<evidence type="ECO:0000313" key="3">
    <source>
        <dbReference type="Proteomes" id="UP001222027"/>
    </source>
</evidence>
<dbReference type="EMBL" id="JAQQAF010000004">
    <property type="protein sequence ID" value="KAJ8490457.1"/>
    <property type="molecule type" value="Genomic_DNA"/>
</dbReference>
<proteinExistence type="predicted"/>